<organism evidence="1 2">
    <name type="scientific">Candidatus Saganbacteria bacterium CG08_land_8_20_14_0_20_45_16</name>
    <dbReference type="NCBI Taxonomy" id="2014293"/>
    <lineage>
        <taxon>Bacteria</taxon>
        <taxon>Bacillati</taxon>
        <taxon>Saganbacteria</taxon>
    </lineage>
</organism>
<proteinExistence type="predicted"/>
<protein>
    <submittedName>
        <fullName evidence="1">Uncharacterized protein</fullName>
    </submittedName>
</protein>
<name>A0A2H0XY58_UNCSA</name>
<sequence length="433" mass="46071">MRKRKHLLIIIILLILSFVGFVQQIKADGPPLKITVQGRLTDSRGSPITVPSRITFSISGGTRAWTEEQNITPTANGVFSTMIGGNILNPLPLFNKAGTAYYLEISRSGVRIGERLPLVSVPFALTARNALGCGRVDVTTSGNAVKGISGGADGIGVLGINSNLDSTARTGVKGKFSSVCYGDLGKRLGNRYYGVYGRKLLYNGYGVYGESSSKAGVRGEYSGTGDLVVGELGTKRTTAVHTTQKEIGVFGSSTQIGICGQSLLTGVYGSSSRSNGTGVYAYSTQVDPHQIGGSHLFNANCTALFAESDGYSLSLGPGQLGINKDDFNVVVDRWSVAGQVIVPEGETRVAVTNKRVTQDSIIFVAAFPYGDNDSNVWANVSSVRGGSFTIDIYYLRLDKTYEYRSSTQVVVLDSDTLTPGFVVSYLIITPVDD</sequence>
<gene>
    <name evidence="1" type="ORF">COT42_06360</name>
</gene>
<evidence type="ECO:0000313" key="1">
    <source>
        <dbReference type="EMBL" id="PIS29049.1"/>
    </source>
</evidence>
<dbReference type="EMBL" id="PEYM01000104">
    <property type="protein sequence ID" value="PIS29049.1"/>
    <property type="molecule type" value="Genomic_DNA"/>
</dbReference>
<reference evidence="1 2" key="1">
    <citation type="submission" date="2017-09" db="EMBL/GenBank/DDBJ databases">
        <title>Depth-based differentiation of microbial function through sediment-hosted aquifers and enrichment of novel symbionts in the deep terrestrial subsurface.</title>
        <authorList>
            <person name="Probst A.J."/>
            <person name="Ladd B."/>
            <person name="Jarett J.K."/>
            <person name="Geller-Mcgrath D.E."/>
            <person name="Sieber C.M."/>
            <person name="Emerson J.B."/>
            <person name="Anantharaman K."/>
            <person name="Thomas B.C."/>
            <person name="Malmstrom R."/>
            <person name="Stieglmeier M."/>
            <person name="Klingl A."/>
            <person name="Woyke T."/>
            <person name="Ryan C.M."/>
            <person name="Banfield J.F."/>
        </authorList>
    </citation>
    <scope>NUCLEOTIDE SEQUENCE [LARGE SCALE GENOMIC DNA]</scope>
    <source>
        <strain evidence="1">CG08_land_8_20_14_0_20_45_16</strain>
    </source>
</reference>
<evidence type="ECO:0000313" key="2">
    <source>
        <dbReference type="Proteomes" id="UP000231343"/>
    </source>
</evidence>
<accession>A0A2H0XY58</accession>
<dbReference type="AlphaFoldDB" id="A0A2H0XY58"/>
<comment type="caution">
    <text evidence="1">The sequence shown here is derived from an EMBL/GenBank/DDBJ whole genome shotgun (WGS) entry which is preliminary data.</text>
</comment>
<dbReference type="Proteomes" id="UP000231343">
    <property type="component" value="Unassembled WGS sequence"/>
</dbReference>